<evidence type="ECO:0000256" key="2">
    <source>
        <dbReference type="ARBA" id="ARBA00007055"/>
    </source>
</evidence>
<keyword evidence="7" id="KW-0626">Porin</keyword>
<dbReference type="RefSeq" id="WP_093149463.1">
    <property type="nucleotide sequence ID" value="NZ_FNEK01000004.1"/>
</dbReference>
<dbReference type="GO" id="GO:0015144">
    <property type="term" value="F:carbohydrate transmembrane transporter activity"/>
    <property type="evidence" value="ECO:0007669"/>
    <property type="project" value="TreeGrafter"/>
</dbReference>
<keyword evidence="5" id="KW-0812">Transmembrane</keyword>
<reference evidence="11 12" key="1">
    <citation type="submission" date="2016-10" db="EMBL/GenBank/DDBJ databases">
        <authorList>
            <person name="de Groot N.N."/>
        </authorList>
    </citation>
    <scope>NUCLEOTIDE SEQUENCE [LARGE SCALE GENOMIC DNA]</scope>
    <source>
        <strain evidence="11 12">DSM 25294</strain>
    </source>
</reference>
<dbReference type="InterPro" id="IPR003192">
    <property type="entry name" value="Porin_LamB"/>
</dbReference>
<dbReference type="GO" id="GO:0009279">
    <property type="term" value="C:cell outer membrane"/>
    <property type="evidence" value="ECO:0007669"/>
    <property type="project" value="UniProtKB-SubCell"/>
</dbReference>
<comment type="similarity">
    <text evidence="2">Belongs to the porin LamB (TC 1.B.3) family.</text>
</comment>
<keyword evidence="4" id="KW-1134">Transmembrane beta strand</keyword>
<dbReference type="PANTHER" id="PTHR38762:SF1">
    <property type="entry name" value="CRYPTIC OUTER MEMBRANE PORIN BGLH-RELATED"/>
    <property type="match status" value="1"/>
</dbReference>
<dbReference type="SUPFAM" id="SSF56935">
    <property type="entry name" value="Porins"/>
    <property type="match status" value="1"/>
</dbReference>
<evidence type="ECO:0000313" key="12">
    <source>
        <dbReference type="Proteomes" id="UP000199382"/>
    </source>
</evidence>
<gene>
    <name evidence="11" type="ORF">SAMN04488026_100468</name>
</gene>
<dbReference type="Pfam" id="PF02264">
    <property type="entry name" value="LamB"/>
    <property type="match status" value="1"/>
</dbReference>
<feature type="chain" id="PRO_5011735804" evidence="10">
    <location>
        <begin position="22"/>
        <end position="421"/>
    </location>
</feature>
<keyword evidence="3" id="KW-0813">Transport</keyword>
<evidence type="ECO:0000256" key="9">
    <source>
        <dbReference type="ARBA" id="ARBA00023237"/>
    </source>
</evidence>
<evidence type="ECO:0000256" key="7">
    <source>
        <dbReference type="ARBA" id="ARBA00023114"/>
    </source>
</evidence>
<dbReference type="Gene3D" id="2.40.170.10">
    <property type="entry name" value="Porin, LamB type"/>
    <property type="match status" value="1"/>
</dbReference>
<dbReference type="EMBL" id="FNEK01000004">
    <property type="protein sequence ID" value="SDI55970.1"/>
    <property type="molecule type" value="Genomic_DNA"/>
</dbReference>
<dbReference type="GO" id="GO:0015774">
    <property type="term" value="P:polysaccharide transport"/>
    <property type="evidence" value="ECO:0007669"/>
    <property type="project" value="TreeGrafter"/>
</dbReference>
<feature type="signal peptide" evidence="10">
    <location>
        <begin position="1"/>
        <end position="21"/>
    </location>
</feature>
<evidence type="ECO:0000256" key="5">
    <source>
        <dbReference type="ARBA" id="ARBA00022692"/>
    </source>
</evidence>
<dbReference type="OrthoDB" id="106611at2"/>
<dbReference type="InterPro" id="IPR036998">
    <property type="entry name" value="Porin_LamB_sf"/>
</dbReference>
<dbReference type="GO" id="GO:0006811">
    <property type="term" value="P:monoatomic ion transport"/>
    <property type="evidence" value="ECO:0007669"/>
    <property type="project" value="UniProtKB-KW"/>
</dbReference>
<evidence type="ECO:0000256" key="10">
    <source>
        <dbReference type="SAM" id="SignalP"/>
    </source>
</evidence>
<sequence length="421" mass="46678">MKRLLGFGLCITALVAGMSEAQENTTDYDRGAGDTAGPFSLSSEDYGFFSHGYYRFGAGSTDSEEFTAFKLNGAGAKYRLGNESDIYDEVSVGYRGALGNGSDFLFEVMYNGWADSNALNFGSDLNADGGFAQAYLGIERLGSGATAESFLWAGRRYYRRRDVHMNDFYYEDFSGDGIGLEGIAVRDFKVSPALFYYDRDDDDLDYTSTTLDLRVHDISLWDSWKGEVGVAWIDGDGDDQIGEDGYSLRFHLENSDLSWGEWKNALMYGQGAGIDFNSKGNTDAGSDDSRVRFVTQALIKSSEDLETQATAVWQRTEMGDETETWVSAGVRPQYNFTKDFGVAVELGYDWVENDSADPGSLTKLTLAPFYSFGKKGYFSRPQLRAFVTWAEWSDEGVISDQDAFGTATNGTTVGLQLEHWW</sequence>
<keyword evidence="8" id="KW-0472">Membrane</keyword>
<evidence type="ECO:0000313" key="11">
    <source>
        <dbReference type="EMBL" id="SDI55970.1"/>
    </source>
</evidence>
<name>A0A1G8LL74_9RHOB</name>
<protein>
    <submittedName>
        <fullName evidence="11">Maltoporin</fullName>
    </submittedName>
</protein>
<dbReference type="InterPro" id="IPR050286">
    <property type="entry name" value="G_neg_Bact_CarbUptk_Porin"/>
</dbReference>
<dbReference type="GO" id="GO:0015288">
    <property type="term" value="F:porin activity"/>
    <property type="evidence" value="ECO:0007669"/>
    <property type="project" value="UniProtKB-KW"/>
</dbReference>
<dbReference type="AlphaFoldDB" id="A0A1G8LL74"/>
<proteinExistence type="inferred from homology"/>
<organism evidence="11 12">
    <name type="scientific">Aliiruegeria lutimaris</name>
    <dbReference type="NCBI Taxonomy" id="571298"/>
    <lineage>
        <taxon>Bacteria</taxon>
        <taxon>Pseudomonadati</taxon>
        <taxon>Pseudomonadota</taxon>
        <taxon>Alphaproteobacteria</taxon>
        <taxon>Rhodobacterales</taxon>
        <taxon>Roseobacteraceae</taxon>
        <taxon>Aliiruegeria</taxon>
    </lineage>
</organism>
<evidence type="ECO:0000256" key="4">
    <source>
        <dbReference type="ARBA" id="ARBA00022452"/>
    </source>
</evidence>
<evidence type="ECO:0000256" key="6">
    <source>
        <dbReference type="ARBA" id="ARBA00023065"/>
    </source>
</evidence>
<dbReference type="STRING" id="571298.SAMN04488026_100468"/>
<evidence type="ECO:0000256" key="3">
    <source>
        <dbReference type="ARBA" id="ARBA00022448"/>
    </source>
</evidence>
<evidence type="ECO:0000256" key="1">
    <source>
        <dbReference type="ARBA" id="ARBA00004571"/>
    </source>
</evidence>
<dbReference type="PANTHER" id="PTHR38762">
    <property type="entry name" value="CRYPTIC OUTER MEMBRANE PORIN BGLH-RELATED"/>
    <property type="match status" value="1"/>
</dbReference>
<keyword evidence="6" id="KW-0406">Ion transport</keyword>
<evidence type="ECO:0000256" key="8">
    <source>
        <dbReference type="ARBA" id="ARBA00023136"/>
    </source>
</evidence>
<keyword evidence="9" id="KW-0998">Cell outer membrane</keyword>
<keyword evidence="12" id="KW-1185">Reference proteome</keyword>
<keyword evidence="10" id="KW-0732">Signal</keyword>
<dbReference type="Proteomes" id="UP000199382">
    <property type="component" value="Unassembled WGS sequence"/>
</dbReference>
<comment type="subcellular location">
    <subcellularLocation>
        <location evidence="1">Cell outer membrane</location>
        <topology evidence="1">Multi-pass membrane protein</topology>
    </subcellularLocation>
</comment>
<accession>A0A1G8LL74</accession>
<dbReference type="GO" id="GO:0046930">
    <property type="term" value="C:pore complex"/>
    <property type="evidence" value="ECO:0007669"/>
    <property type="project" value="UniProtKB-KW"/>
</dbReference>